<dbReference type="PANTHER" id="PTHR43861">
    <property type="entry name" value="TRANS-ACONITATE 2-METHYLTRANSFERASE-RELATED"/>
    <property type="match status" value="1"/>
</dbReference>
<evidence type="ECO:0000313" key="2">
    <source>
        <dbReference type="Proteomes" id="UP001140562"/>
    </source>
</evidence>
<gene>
    <name evidence="1" type="ORF">N0V87_010680</name>
</gene>
<keyword evidence="2" id="KW-1185">Reference proteome</keyword>
<evidence type="ECO:0008006" key="3">
    <source>
        <dbReference type="Google" id="ProtNLM"/>
    </source>
</evidence>
<dbReference type="Gene3D" id="3.40.50.150">
    <property type="entry name" value="Vaccinia Virus protein VP39"/>
    <property type="match status" value="1"/>
</dbReference>
<organism evidence="1 2">
    <name type="scientific">Didymella glomerata</name>
    <dbReference type="NCBI Taxonomy" id="749621"/>
    <lineage>
        <taxon>Eukaryota</taxon>
        <taxon>Fungi</taxon>
        <taxon>Dikarya</taxon>
        <taxon>Ascomycota</taxon>
        <taxon>Pezizomycotina</taxon>
        <taxon>Dothideomycetes</taxon>
        <taxon>Pleosporomycetidae</taxon>
        <taxon>Pleosporales</taxon>
        <taxon>Pleosporineae</taxon>
        <taxon>Didymellaceae</taxon>
        <taxon>Didymella</taxon>
    </lineage>
</organism>
<dbReference type="AlphaFoldDB" id="A0A9W8WNV1"/>
<accession>A0A9W8WNV1</accession>
<dbReference type="OrthoDB" id="3800465at2759"/>
<dbReference type="CDD" id="cd02440">
    <property type="entry name" value="AdoMet_MTases"/>
    <property type="match status" value="1"/>
</dbReference>
<proteinExistence type="predicted"/>
<dbReference type="Pfam" id="PF13489">
    <property type="entry name" value="Methyltransf_23"/>
    <property type="match status" value="1"/>
</dbReference>
<evidence type="ECO:0000313" key="1">
    <source>
        <dbReference type="EMBL" id="KAJ4329657.1"/>
    </source>
</evidence>
<protein>
    <recommendedName>
        <fullName evidence="3">Methyltransferase domain-containing protein</fullName>
    </recommendedName>
</protein>
<dbReference type="SUPFAM" id="SSF53335">
    <property type="entry name" value="S-adenosyl-L-methionine-dependent methyltransferases"/>
    <property type="match status" value="1"/>
</dbReference>
<reference evidence="1" key="1">
    <citation type="submission" date="2022-10" db="EMBL/GenBank/DDBJ databases">
        <title>Tapping the CABI collections for fungal endophytes: first genome assemblies for Collariella, Neodidymelliopsis, Ascochyta clinopodiicola, Didymella pomorum, Didymosphaeria variabile, Neocosmospora piperis and Neocucurbitaria cava.</title>
        <authorList>
            <person name="Hill R."/>
        </authorList>
    </citation>
    <scope>NUCLEOTIDE SEQUENCE</scope>
    <source>
        <strain evidence="1">IMI 360193</strain>
    </source>
</reference>
<dbReference type="InterPro" id="IPR029063">
    <property type="entry name" value="SAM-dependent_MTases_sf"/>
</dbReference>
<name>A0A9W8WNV1_9PLEO</name>
<sequence length="377" mass="39905">MVYLSTLAQVRAAYQHLVGKANYVSHDQTPDALRAIQMAQLQPGESVLDLGCAGGKIAALAKQAVGSGLVVGLDGVPGFLAVDATAHLASHGLTVAPAGDPAQRVHLVKGNITDGNISKHLALMTGEPACYNVIFLVHVFETIPPEQRCSLLKRLKGLLTPGGRIVISMSARFTNEPIASLELQIPVQFRPVPHTEAVGSVLVTTLSPDLSEATADGAVVPARIPSGIVQTAPRYLWDAATKQAQAAAAHVGLRLVQAAQLGAHDFGLIQVESVPPPPPLLAGMTALEIATWMDRQDLAGRQDWSQLFEALACRSVSGWTSLPQARCDFVLVNETQQYVAELCGGLQERAKQMLKGGQRGCSMAAHNQVAVLVELRV</sequence>
<dbReference type="Proteomes" id="UP001140562">
    <property type="component" value="Unassembled WGS sequence"/>
</dbReference>
<dbReference type="PANTHER" id="PTHR43861:SF1">
    <property type="entry name" value="TRANS-ACONITATE 2-METHYLTRANSFERASE"/>
    <property type="match status" value="1"/>
</dbReference>
<comment type="caution">
    <text evidence="1">The sequence shown here is derived from an EMBL/GenBank/DDBJ whole genome shotgun (WGS) entry which is preliminary data.</text>
</comment>
<dbReference type="EMBL" id="JAPEUV010000329">
    <property type="protein sequence ID" value="KAJ4329657.1"/>
    <property type="molecule type" value="Genomic_DNA"/>
</dbReference>